<dbReference type="RefSeq" id="WP_049220117.1">
    <property type="nucleotide sequence ID" value="NZ_CP071773.1"/>
</dbReference>
<dbReference type="InterPro" id="IPR001173">
    <property type="entry name" value="Glyco_trans_2-like"/>
</dbReference>
<name>A0A385JMJ4_PROMI</name>
<dbReference type="EMBL" id="KY710701">
    <property type="protein sequence ID" value="AXY99567.1"/>
    <property type="molecule type" value="Genomic_DNA"/>
</dbReference>
<dbReference type="PANTHER" id="PTHR22916:SF3">
    <property type="entry name" value="UDP-GLCNAC:BETAGAL BETA-1,3-N-ACETYLGLUCOSAMINYLTRANSFERASE-LIKE PROTEIN 1"/>
    <property type="match status" value="1"/>
</dbReference>
<dbReference type="AlphaFoldDB" id="A0A385JMJ4"/>
<sequence>MTNLPLVSVIIPVYNAEKYLEKAINSIVNQSYRNLEIIVINDGSVDHSHLIVTSFTDSRIKYIKQDNQGLSKTLNSAIRIASGKYICRMDADDISDLDRIKIQIEILEKNKNIILVGSNIMYIDENDKIKGYSYLPSKSDTIKNKLRIDNCIFHPSVIFRKSIFEQCGGYNESVNIFFEDYLLWLSMLPHGDFYICPKFLLKYREHDKSITNRTPPIVKNLMKKYSIHGKLTEQEIRLLHEKRNILNNKKNKLSTIQKVKKFIFRSKLLSILTIKIRNIIHI</sequence>
<evidence type="ECO:0000259" key="1">
    <source>
        <dbReference type="Pfam" id="PF00535"/>
    </source>
</evidence>
<dbReference type="Pfam" id="PF00535">
    <property type="entry name" value="Glycos_transf_2"/>
    <property type="match status" value="1"/>
</dbReference>
<dbReference type="GO" id="GO:0016758">
    <property type="term" value="F:hexosyltransferase activity"/>
    <property type="evidence" value="ECO:0007669"/>
    <property type="project" value="UniProtKB-ARBA"/>
</dbReference>
<protein>
    <submittedName>
        <fullName evidence="2">Gt1</fullName>
    </submittedName>
</protein>
<accession>A0A385JMJ4</accession>
<dbReference type="PANTHER" id="PTHR22916">
    <property type="entry name" value="GLYCOSYLTRANSFERASE"/>
    <property type="match status" value="1"/>
</dbReference>
<proteinExistence type="predicted"/>
<evidence type="ECO:0000313" key="2">
    <source>
        <dbReference type="EMBL" id="AXY99567.1"/>
    </source>
</evidence>
<dbReference type="Gene3D" id="3.90.550.10">
    <property type="entry name" value="Spore Coat Polysaccharide Biosynthesis Protein SpsA, Chain A"/>
    <property type="match status" value="1"/>
</dbReference>
<reference evidence="2" key="1">
    <citation type="journal article" date="2017" name="PLoS ONE">
        <title>Genetic diversity of the O antigens of Proteus species and the development of a suspension array for molecular serotyping.</title>
        <authorList>
            <person name="Yu X."/>
            <person name="Torzewska A."/>
            <person name="Zhang X."/>
            <person name="Yin Z."/>
            <person name="Drzewiecka D."/>
            <person name="Cao H."/>
            <person name="Liu B."/>
            <person name="Knirel Y.A."/>
            <person name="Rozalski A."/>
            <person name="Wang L."/>
        </authorList>
    </citation>
    <scope>NUCLEOTIDE SEQUENCE</scope>
    <source>
        <strain evidence="2">PrK 47/57</strain>
    </source>
</reference>
<organism evidence="2">
    <name type="scientific">Proteus mirabilis</name>
    <dbReference type="NCBI Taxonomy" id="584"/>
    <lineage>
        <taxon>Bacteria</taxon>
        <taxon>Pseudomonadati</taxon>
        <taxon>Pseudomonadota</taxon>
        <taxon>Gammaproteobacteria</taxon>
        <taxon>Enterobacterales</taxon>
        <taxon>Morganellaceae</taxon>
        <taxon>Proteus</taxon>
    </lineage>
</organism>
<dbReference type="InterPro" id="IPR029044">
    <property type="entry name" value="Nucleotide-diphossugar_trans"/>
</dbReference>
<dbReference type="SUPFAM" id="SSF53448">
    <property type="entry name" value="Nucleotide-diphospho-sugar transferases"/>
    <property type="match status" value="1"/>
</dbReference>
<feature type="domain" description="Glycosyltransferase 2-like" evidence="1">
    <location>
        <begin position="8"/>
        <end position="166"/>
    </location>
</feature>